<dbReference type="InterPro" id="IPR036388">
    <property type="entry name" value="WH-like_DNA-bd_sf"/>
</dbReference>
<keyword evidence="2" id="KW-0678">Repressor</keyword>
<feature type="binding site" evidence="7">
    <location>
        <position position="101"/>
    </location>
    <ligand>
        <name>Zn(2+)</name>
        <dbReference type="ChEBI" id="CHEBI:29105"/>
    </ligand>
</feature>
<name>A0A1I4DFB4_9PROT</name>
<dbReference type="Pfam" id="PF01475">
    <property type="entry name" value="FUR"/>
    <property type="match status" value="1"/>
</dbReference>
<dbReference type="InterPro" id="IPR036390">
    <property type="entry name" value="WH_DNA-bd_sf"/>
</dbReference>
<evidence type="ECO:0000256" key="1">
    <source>
        <dbReference type="ARBA" id="ARBA00007957"/>
    </source>
</evidence>
<keyword evidence="7" id="KW-0479">Metal-binding</keyword>
<comment type="cofactor">
    <cofactor evidence="7">
        <name>Zn(2+)</name>
        <dbReference type="ChEBI" id="CHEBI:29105"/>
    </cofactor>
    <text evidence="7">Binds 1 zinc ion per subunit.</text>
</comment>
<gene>
    <name evidence="8" type="ORF">SAMN05216302_102042</name>
</gene>
<protein>
    <submittedName>
        <fullName evidence="8">Fur family transcriptional regulator, ferric uptake regulator</fullName>
    </submittedName>
</protein>
<keyword evidence="3 7" id="KW-0862">Zinc</keyword>
<keyword evidence="9" id="KW-1185">Reference proteome</keyword>
<sequence>MPNTYVSAAEAMIRKEGGRATDSRVRILALLLAEDQAITHREIETRMSGQQLDRVTLYRVLQWLADRGLIHKISSDDHVWRFHVNHAAYAHQHAHFKCTNCAKVVCLEDLTSGRQSGRLLTLPAGYRFQTIELTIKGLCAKCV</sequence>
<keyword evidence="6" id="KW-0804">Transcription</keyword>
<evidence type="ECO:0000313" key="8">
    <source>
        <dbReference type="EMBL" id="SFK90816.1"/>
    </source>
</evidence>
<dbReference type="EMBL" id="FOSP01000020">
    <property type="protein sequence ID" value="SFK90816.1"/>
    <property type="molecule type" value="Genomic_DNA"/>
</dbReference>
<evidence type="ECO:0000256" key="7">
    <source>
        <dbReference type="PIRSR" id="PIRSR602481-1"/>
    </source>
</evidence>
<reference evidence="9" key="1">
    <citation type="submission" date="2016-10" db="EMBL/GenBank/DDBJ databases">
        <authorList>
            <person name="Varghese N."/>
            <person name="Submissions S."/>
        </authorList>
    </citation>
    <scope>NUCLEOTIDE SEQUENCE [LARGE SCALE GENOMIC DNA]</scope>
    <source>
        <strain evidence="9">Nm69</strain>
    </source>
</reference>
<evidence type="ECO:0000256" key="4">
    <source>
        <dbReference type="ARBA" id="ARBA00023015"/>
    </source>
</evidence>
<dbReference type="GO" id="GO:1900376">
    <property type="term" value="P:regulation of secondary metabolite biosynthetic process"/>
    <property type="evidence" value="ECO:0007669"/>
    <property type="project" value="TreeGrafter"/>
</dbReference>
<dbReference type="PANTHER" id="PTHR33202">
    <property type="entry name" value="ZINC UPTAKE REGULATION PROTEIN"/>
    <property type="match status" value="1"/>
</dbReference>
<dbReference type="GO" id="GO:0045892">
    <property type="term" value="P:negative regulation of DNA-templated transcription"/>
    <property type="evidence" value="ECO:0007669"/>
    <property type="project" value="TreeGrafter"/>
</dbReference>
<dbReference type="SUPFAM" id="SSF46785">
    <property type="entry name" value="Winged helix' DNA-binding domain"/>
    <property type="match status" value="1"/>
</dbReference>
<feature type="binding site" evidence="7">
    <location>
        <position position="139"/>
    </location>
    <ligand>
        <name>Zn(2+)</name>
        <dbReference type="ChEBI" id="CHEBI:29105"/>
    </ligand>
</feature>
<dbReference type="PANTHER" id="PTHR33202:SF7">
    <property type="entry name" value="FERRIC UPTAKE REGULATION PROTEIN"/>
    <property type="match status" value="1"/>
</dbReference>
<accession>A0A1I4DFB4</accession>
<dbReference type="RefSeq" id="WP_090700651.1">
    <property type="nucleotide sequence ID" value="NZ_FOSP01000020.1"/>
</dbReference>
<feature type="binding site" evidence="7">
    <location>
        <position position="98"/>
    </location>
    <ligand>
        <name>Zn(2+)</name>
        <dbReference type="ChEBI" id="CHEBI:29105"/>
    </ligand>
</feature>
<evidence type="ECO:0000256" key="5">
    <source>
        <dbReference type="ARBA" id="ARBA00023125"/>
    </source>
</evidence>
<evidence type="ECO:0000256" key="2">
    <source>
        <dbReference type="ARBA" id="ARBA00022491"/>
    </source>
</evidence>
<dbReference type="GO" id="GO:0008270">
    <property type="term" value="F:zinc ion binding"/>
    <property type="evidence" value="ECO:0007669"/>
    <property type="project" value="TreeGrafter"/>
</dbReference>
<organism evidence="8 9">
    <name type="scientific">Nitrosomonas aestuarii</name>
    <dbReference type="NCBI Taxonomy" id="52441"/>
    <lineage>
        <taxon>Bacteria</taxon>
        <taxon>Pseudomonadati</taxon>
        <taxon>Pseudomonadota</taxon>
        <taxon>Betaproteobacteria</taxon>
        <taxon>Nitrosomonadales</taxon>
        <taxon>Nitrosomonadaceae</taxon>
        <taxon>Nitrosomonas</taxon>
    </lineage>
</organism>
<feature type="binding site" evidence="7">
    <location>
        <position position="142"/>
    </location>
    <ligand>
        <name>Zn(2+)</name>
        <dbReference type="ChEBI" id="CHEBI:29105"/>
    </ligand>
</feature>
<dbReference type="InterPro" id="IPR043135">
    <property type="entry name" value="Fur_C"/>
</dbReference>
<comment type="similarity">
    <text evidence="1">Belongs to the Fur family.</text>
</comment>
<dbReference type="GO" id="GO:0000976">
    <property type="term" value="F:transcription cis-regulatory region binding"/>
    <property type="evidence" value="ECO:0007669"/>
    <property type="project" value="TreeGrafter"/>
</dbReference>
<evidence type="ECO:0000256" key="6">
    <source>
        <dbReference type="ARBA" id="ARBA00023163"/>
    </source>
</evidence>
<dbReference type="OrthoDB" id="8659436at2"/>
<dbReference type="STRING" id="52441.SAMN05216302_102042"/>
<proteinExistence type="inferred from homology"/>
<evidence type="ECO:0000313" key="9">
    <source>
        <dbReference type="Proteomes" id="UP000199533"/>
    </source>
</evidence>
<dbReference type="GO" id="GO:0003700">
    <property type="term" value="F:DNA-binding transcription factor activity"/>
    <property type="evidence" value="ECO:0007669"/>
    <property type="project" value="InterPro"/>
</dbReference>
<dbReference type="InterPro" id="IPR002481">
    <property type="entry name" value="FUR"/>
</dbReference>
<dbReference type="AlphaFoldDB" id="A0A1I4DFB4"/>
<keyword evidence="5" id="KW-0238">DNA-binding</keyword>
<dbReference type="Gene3D" id="1.10.10.10">
    <property type="entry name" value="Winged helix-like DNA-binding domain superfamily/Winged helix DNA-binding domain"/>
    <property type="match status" value="1"/>
</dbReference>
<dbReference type="Proteomes" id="UP000199533">
    <property type="component" value="Unassembled WGS sequence"/>
</dbReference>
<evidence type="ECO:0000256" key="3">
    <source>
        <dbReference type="ARBA" id="ARBA00022833"/>
    </source>
</evidence>
<keyword evidence="4" id="KW-0805">Transcription regulation</keyword>
<dbReference type="Gene3D" id="3.30.1490.190">
    <property type="match status" value="1"/>
</dbReference>